<evidence type="ECO:0000256" key="8">
    <source>
        <dbReference type="PROSITE-ProRule" id="PRU01360"/>
    </source>
</evidence>
<dbReference type="KEGG" id="psty:BFS30_13485"/>
<evidence type="ECO:0000259" key="12">
    <source>
        <dbReference type="Pfam" id="PF07715"/>
    </source>
</evidence>
<evidence type="ECO:0000256" key="7">
    <source>
        <dbReference type="ARBA" id="ARBA00023237"/>
    </source>
</evidence>
<keyword evidence="6 8" id="KW-0472">Membrane</keyword>
<protein>
    <recommendedName>
        <fullName evidence="15">TonB-linked outer membrane protein, SusC/RagA family</fullName>
    </recommendedName>
</protein>
<feature type="domain" description="TonB-dependent receptor plug" evidence="12">
    <location>
        <begin position="131"/>
        <end position="234"/>
    </location>
</feature>
<reference evidence="13 14" key="1">
    <citation type="submission" date="2016-08" db="EMBL/GenBank/DDBJ databases">
        <authorList>
            <person name="Seilhamer J.J."/>
        </authorList>
    </citation>
    <scope>NUCLEOTIDE SEQUENCE [LARGE SCALE GENOMIC DNA]</scope>
    <source>
        <strain evidence="13 14">DX4</strain>
    </source>
</reference>
<dbReference type="Gene3D" id="2.40.170.20">
    <property type="entry name" value="TonB-dependent receptor, beta-barrel domain"/>
    <property type="match status" value="1"/>
</dbReference>
<dbReference type="InterPro" id="IPR008969">
    <property type="entry name" value="CarboxyPept-like_regulatory"/>
</dbReference>
<dbReference type="InterPro" id="IPR023997">
    <property type="entry name" value="TonB-dep_OMP_SusC/RagA_CS"/>
</dbReference>
<evidence type="ECO:0000256" key="3">
    <source>
        <dbReference type="ARBA" id="ARBA00022452"/>
    </source>
</evidence>
<keyword evidence="7 8" id="KW-0998">Cell outer membrane</keyword>
<evidence type="ECO:0000256" key="6">
    <source>
        <dbReference type="ARBA" id="ARBA00023136"/>
    </source>
</evidence>
<keyword evidence="2 8" id="KW-0813">Transport</keyword>
<keyword evidence="3 8" id="KW-1134">Transmembrane beta strand</keyword>
<dbReference type="NCBIfam" id="TIGR04057">
    <property type="entry name" value="SusC_RagA_signa"/>
    <property type="match status" value="1"/>
</dbReference>
<keyword evidence="14" id="KW-1185">Reference proteome</keyword>
<keyword evidence="10" id="KW-0732">Signal</keyword>
<dbReference type="AlphaFoldDB" id="A0A1D7QHG9"/>
<dbReference type="RefSeq" id="WP_069379768.1">
    <property type="nucleotide sequence ID" value="NZ_CP017141.1"/>
</dbReference>
<dbReference type="InterPro" id="IPR036942">
    <property type="entry name" value="Beta-barrel_TonB_sf"/>
</dbReference>
<dbReference type="InterPro" id="IPR039426">
    <property type="entry name" value="TonB-dep_rcpt-like"/>
</dbReference>
<evidence type="ECO:0000256" key="4">
    <source>
        <dbReference type="ARBA" id="ARBA00022692"/>
    </source>
</evidence>
<comment type="similarity">
    <text evidence="8 9">Belongs to the TonB-dependent receptor family.</text>
</comment>
<dbReference type="SUPFAM" id="SSF56935">
    <property type="entry name" value="Porins"/>
    <property type="match status" value="1"/>
</dbReference>
<evidence type="ECO:0000259" key="11">
    <source>
        <dbReference type="Pfam" id="PF00593"/>
    </source>
</evidence>
<evidence type="ECO:0000256" key="10">
    <source>
        <dbReference type="SAM" id="SignalP"/>
    </source>
</evidence>
<dbReference type="SUPFAM" id="SSF49464">
    <property type="entry name" value="Carboxypeptidase regulatory domain-like"/>
    <property type="match status" value="1"/>
</dbReference>
<sequence length="1046" mass="114710">MIKDLRLPISNLWSNKFAWLMLAACVFFSLASSNVFAQANPIKGQVVNEIDQPLPGITIKVKGSNSGTTSDSEGKFRISASAKDILIFSAVGHITQEIPVVAGKDMLVKLLMDMKGLDEVVVIGYGTQQRSNLTSAVSSVSGTKLEQVAASNPINALQGRVAGLSISSPGGNPGQSSDVRLRGIGTFGAHQPLYIIDGTPGNPYYLSNGDIASIEVLKDGAAASIYGSNSANGVILITTKKGKQGAPVIDFSSFYSSVSPTEQYKFLDAEGYKKLHSMMYANAGSSAPALPAYLSKNTGINTDWQDLINRKGISQNYNVNLKGGGEYLTYSLSGDLTDDRGTFIGSAFNKKSLRARNDFKKGRLSVESNIIYSETRSEAAKFDQKDSYFQSPLLPVFDEKEKYGYGLTENGLPKFQNPVAADHFLDANSKTNYLGGNIRFGLDIIKGLKYTANLNYINARTDEYAFNPPYRANANDPLVSYTRVFNRNSLYKERLMEHLLNYDLDIDKHSIKLLAGYTAQEKTNRFISVTADGKTIVRTVVNGKIVETEVPGGFTNPDFNTISAGLGGTYNASGSNNKYVRLSTLARLNYAYDNKYLLQVSVRRDGSSVFGANRRYGVFPSVSVGWNIHKESFLNEVKWLNNLKLRASYGELGNEGALGYYDHQALITTRNNWSGGYVQGSGATPWPGSASYTLQNLDLQWETIKSKNIGLDFGLFDNKLSGAINYFNNITDGLLITKEVPPSAGVNNPILNVGKIANKGLELESNYHLSLNEWQFDLGGAVSLLKNEVLSLANKDQILYGTGLRFGTDHIPTQTMVGKEIGAFYLYEADGIFQSDAEAANYKNGSGDVLQPNAKAGDIRFRDANGDGRIDEKDKTYQGSGFAKYEYSLNLAANYKNFDLSLFWQGVAGNKLYNGNRFELEGMEAGRNFLASTLNAWTPQNTGTAMPRAVLGDPNQNARESTRFLESGSYLRLKLVQLGYSLPKSVLEHLKISRLRVYVSGQNLVTFSKYTGLDPEVGSFDVLNNGVDRMMYPQNKRWLMGLQLTF</sequence>
<evidence type="ECO:0000256" key="2">
    <source>
        <dbReference type="ARBA" id="ARBA00022448"/>
    </source>
</evidence>
<keyword evidence="4 8" id="KW-0812">Transmembrane</keyword>
<dbReference type="Proteomes" id="UP000094313">
    <property type="component" value="Chromosome"/>
</dbReference>
<dbReference type="Pfam" id="PF07715">
    <property type="entry name" value="Plug"/>
    <property type="match status" value="1"/>
</dbReference>
<dbReference type="PROSITE" id="PS52016">
    <property type="entry name" value="TONB_DEPENDENT_REC_3"/>
    <property type="match status" value="1"/>
</dbReference>
<evidence type="ECO:0000313" key="13">
    <source>
        <dbReference type="EMBL" id="AOM78097.1"/>
    </source>
</evidence>
<feature type="signal peptide" evidence="10">
    <location>
        <begin position="1"/>
        <end position="37"/>
    </location>
</feature>
<dbReference type="InterPro" id="IPR023996">
    <property type="entry name" value="TonB-dep_OMP_SusC/RagA"/>
</dbReference>
<feature type="chain" id="PRO_5009098686" description="TonB-linked outer membrane protein, SusC/RagA family" evidence="10">
    <location>
        <begin position="38"/>
        <end position="1046"/>
    </location>
</feature>
<dbReference type="GO" id="GO:0009279">
    <property type="term" value="C:cell outer membrane"/>
    <property type="evidence" value="ECO:0007669"/>
    <property type="project" value="UniProtKB-SubCell"/>
</dbReference>
<accession>A0A1D7QHG9</accession>
<evidence type="ECO:0000256" key="9">
    <source>
        <dbReference type="RuleBase" id="RU003357"/>
    </source>
</evidence>
<dbReference type="EMBL" id="CP017141">
    <property type="protein sequence ID" value="AOM78097.1"/>
    <property type="molecule type" value="Genomic_DNA"/>
</dbReference>
<dbReference type="Pfam" id="PF00593">
    <property type="entry name" value="TonB_dep_Rec_b-barrel"/>
    <property type="match status" value="1"/>
</dbReference>
<dbReference type="Pfam" id="PF13715">
    <property type="entry name" value="CarbopepD_reg_2"/>
    <property type="match status" value="1"/>
</dbReference>
<comment type="subcellular location">
    <subcellularLocation>
        <location evidence="1 8">Cell outer membrane</location>
        <topology evidence="1 8">Multi-pass membrane protein</topology>
    </subcellularLocation>
</comment>
<dbReference type="InterPro" id="IPR012910">
    <property type="entry name" value="Plug_dom"/>
</dbReference>
<evidence type="ECO:0000313" key="14">
    <source>
        <dbReference type="Proteomes" id="UP000094313"/>
    </source>
</evidence>
<dbReference type="Gene3D" id="2.60.40.1120">
    <property type="entry name" value="Carboxypeptidase-like, regulatory domain"/>
    <property type="match status" value="1"/>
</dbReference>
<dbReference type="NCBIfam" id="TIGR04056">
    <property type="entry name" value="OMP_RagA_SusC"/>
    <property type="match status" value="1"/>
</dbReference>
<proteinExistence type="inferred from homology"/>
<dbReference type="Gene3D" id="2.170.130.10">
    <property type="entry name" value="TonB-dependent receptor, plug domain"/>
    <property type="match status" value="1"/>
</dbReference>
<dbReference type="InterPro" id="IPR037066">
    <property type="entry name" value="Plug_dom_sf"/>
</dbReference>
<organism evidence="13 14">
    <name type="scientific">Pedobacter steynii</name>
    <dbReference type="NCBI Taxonomy" id="430522"/>
    <lineage>
        <taxon>Bacteria</taxon>
        <taxon>Pseudomonadati</taxon>
        <taxon>Bacteroidota</taxon>
        <taxon>Sphingobacteriia</taxon>
        <taxon>Sphingobacteriales</taxon>
        <taxon>Sphingobacteriaceae</taxon>
        <taxon>Pedobacter</taxon>
    </lineage>
</organism>
<keyword evidence="5 9" id="KW-0798">TonB box</keyword>
<evidence type="ECO:0000256" key="1">
    <source>
        <dbReference type="ARBA" id="ARBA00004571"/>
    </source>
</evidence>
<name>A0A1D7QHG9_9SPHI</name>
<evidence type="ECO:0000256" key="5">
    <source>
        <dbReference type="ARBA" id="ARBA00023077"/>
    </source>
</evidence>
<feature type="domain" description="TonB-dependent receptor-like beta-barrel" evidence="11">
    <location>
        <begin position="459"/>
        <end position="895"/>
    </location>
</feature>
<dbReference type="InterPro" id="IPR000531">
    <property type="entry name" value="Beta-barrel_TonB"/>
</dbReference>
<evidence type="ECO:0008006" key="15">
    <source>
        <dbReference type="Google" id="ProtNLM"/>
    </source>
</evidence>
<dbReference type="OrthoDB" id="9768177at2"/>
<gene>
    <name evidence="13" type="ORF">BFS30_13485</name>
</gene>